<name>A0A367ZAX0_9BACT</name>
<keyword evidence="1" id="KW-0282">Flagellum</keyword>
<comment type="caution">
    <text evidence="1">The sequence shown here is derived from an EMBL/GenBank/DDBJ whole genome shotgun (WGS) entry which is preliminary data.</text>
</comment>
<protein>
    <submittedName>
        <fullName evidence="1">Putative flagellar hook associated protein</fullName>
    </submittedName>
</protein>
<dbReference type="EMBL" id="QOQW01000041">
    <property type="protein sequence ID" value="RCK75276.1"/>
    <property type="molecule type" value="Genomic_DNA"/>
</dbReference>
<dbReference type="Pfam" id="PF12611">
    <property type="entry name" value="Flagellar_put"/>
    <property type="match status" value="1"/>
</dbReference>
<dbReference type="AlphaFoldDB" id="A0A367ZAX0"/>
<evidence type="ECO:0000313" key="1">
    <source>
        <dbReference type="EMBL" id="RCK75276.1"/>
    </source>
</evidence>
<dbReference type="InterPro" id="IPR013367">
    <property type="entry name" value="Flagellar_put"/>
</dbReference>
<keyword evidence="1" id="KW-0969">Cilium</keyword>
<organism evidence="1 2">
    <name type="scientific">Candidatus Ozemobacter sibiricus</name>
    <dbReference type="NCBI Taxonomy" id="2268124"/>
    <lineage>
        <taxon>Bacteria</taxon>
        <taxon>Candidatus Ozemobacteria</taxon>
        <taxon>Candidatus Ozemobacterales</taxon>
        <taxon>Candidatus Ozemobacteraceae</taxon>
        <taxon>Candidatus Ozemobacter</taxon>
    </lineage>
</organism>
<evidence type="ECO:0000313" key="2">
    <source>
        <dbReference type="Proteomes" id="UP000252355"/>
    </source>
</evidence>
<sequence>MLQQVLQQPSVTQGLTVSQHAEKRLQERGIPFGAETRTLLAGTIDELRAKGARDSLVITNDGAFLVNVPSRTLVTAMDIGEMQDRIITQIDSVSIKTR</sequence>
<keyword evidence="1" id="KW-0966">Cell projection</keyword>
<proteinExistence type="predicted"/>
<gene>
    <name evidence="1" type="ORF">OZSIB_4360</name>
</gene>
<dbReference type="Proteomes" id="UP000252355">
    <property type="component" value="Unassembled WGS sequence"/>
</dbReference>
<reference evidence="1 2" key="1">
    <citation type="submission" date="2018-05" db="EMBL/GenBank/DDBJ databases">
        <title>A metagenomic window into the 2 km-deep terrestrial subsurface aquifer revealed taxonomically and functionally diverse microbial community comprising novel uncultured bacterial lineages.</title>
        <authorList>
            <person name="Kadnikov V.V."/>
            <person name="Mardanov A.V."/>
            <person name="Beletsky A.V."/>
            <person name="Banks D."/>
            <person name="Pimenov N.V."/>
            <person name="Frank Y.A."/>
            <person name="Karnachuk O.V."/>
            <person name="Ravin N.V."/>
        </authorList>
    </citation>
    <scope>NUCLEOTIDE SEQUENCE [LARGE SCALE GENOMIC DNA]</scope>
    <source>
        <strain evidence="1">BY5</strain>
    </source>
</reference>
<accession>A0A367ZAX0</accession>